<dbReference type="InterPro" id="IPR029787">
    <property type="entry name" value="Nucleotide_cyclase"/>
</dbReference>
<protein>
    <recommendedName>
        <fullName evidence="1">diguanylate cyclase</fullName>
        <ecNumber evidence="1">2.7.7.65</ecNumber>
    </recommendedName>
</protein>
<evidence type="ECO:0000256" key="2">
    <source>
        <dbReference type="ARBA" id="ARBA00034247"/>
    </source>
</evidence>
<gene>
    <name evidence="4" type="ORF">A2V92_03360</name>
</gene>
<dbReference type="Gene3D" id="3.30.450.40">
    <property type="match status" value="1"/>
</dbReference>
<dbReference type="Gene3D" id="3.30.70.270">
    <property type="match status" value="1"/>
</dbReference>
<feature type="domain" description="GGDEF" evidence="3">
    <location>
        <begin position="228"/>
        <end position="367"/>
    </location>
</feature>
<proteinExistence type="predicted"/>
<comment type="caution">
    <text evidence="4">The sequence shown here is derived from an EMBL/GenBank/DDBJ whole genome shotgun (WGS) entry which is preliminary data.</text>
</comment>
<dbReference type="GO" id="GO:0005886">
    <property type="term" value="C:plasma membrane"/>
    <property type="evidence" value="ECO:0007669"/>
    <property type="project" value="TreeGrafter"/>
</dbReference>
<dbReference type="SMART" id="SM00267">
    <property type="entry name" value="GGDEF"/>
    <property type="match status" value="1"/>
</dbReference>
<dbReference type="FunFam" id="3.30.70.270:FF:000001">
    <property type="entry name" value="Diguanylate cyclase domain protein"/>
    <property type="match status" value="1"/>
</dbReference>
<dbReference type="SUPFAM" id="SSF55781">
    <property type="entry name" value="GAF domain-like"/>
    <property type="match status" value="1"/>
</dbReference>
<dbReference type="CDD" id="cd01949">
    <property type="entry name" value="GGDEF"/>
    <property type="match status" value="1"/>
</dbReference>
<dbReference type="SUPFAM" id="SSF55073">
    <property type="entry name" value="Nucleotide cyclase"/>
    <property type="match status" value="1"/>
</dbReference>
<sequence>MATRWPSYGTEKGGRERELARLQDQLRDNERIWAGFRRIEIGMIGARTPREVMAVLVNEIPQTFSGVDGVSLVYYDPEYEMTRLLEADTEPEFDESAFVPISLEGLNSLFAPSWKPRLVPGDEAVRKQLFPGLAWTPRSVAIAPLVLHHELVGALNQASRDAGHFVTGQATDLLEHLAAVTAMCLDNAVIHERLKLDGLTDPLTGVANRRFFERRLTEEVVRWARQGGPLCCMLVDIDHFKQVNDRHGHQVGDRVLQQVAVLLGRDRRGADVLARYGGEEFVLLLPGTTISQGAAIAERMRAAVASEALAVPTGQPLGVTISVGLAALEQGSGPADKQVGARLLKQADAALYRAKKSGRNRVVSAIEN</sequence>
<evidence type="ECO:0000313" key="5">
    <source>
        <dbReference type="Proteomes" id="UP000179344"/>
    </source>
</evidence>
<dbReference type="GO" id="GO:0043709">
    <property type="term" value="P:cell adhesion involved in single-species biofilm formation"/>
    <property type="evidence" value="ECO:0007669"/>
    <property type="project" value="TreeGrafter"/>
</dbReference>
<dbReference type="InterPro" id="IPR043128">
    <property type="entry name" value="Rev_trsase/Diguanyl_cyclase"/>
</dbReference>
<dbReference type="GO" id="GO:1902201">
    <property type="term" value="P:negative regulation of bacterial-type flagellum-dependent cell motility"/>
    <property type="evidence" value="ECO:0007669"/>
    <property type="project" value="TreeGrafter"/>
</dbReference>
<dbReference type="Proteomes" id="UP000179344">
    <property type="component" value="Unassembled WGS sequence"/>
</dbReference>
<name>A0A1F6TH34_9PROT</name>
<dbReference type="Pfam" id="PF00990">
    <property type="entry name" value="GGDEF"/>
    <property type="match status" value="1"/>
</dbReference>
<dbReference type="PANTHER" id="PTHR45138">
    <property type="entry name" value="REGULATORY COMPONENTS OF SENSORY TRANSDUCTION SYSTEM"/>
    <property type="match status" value="1"/>
</dbReference>
<dbReference type="NCBIfam" id="TIGR00254">
    <property type="entry name" value="GGDEF"/>
    <property type="match status" value="1"/>
</dbReference>
<dbReference type="Pfam" id="PF04340">
    <property type="entry name" value="DUF484"/>
    <property type="match status" value="1"/>
</dbReference>
<organism evidence="4 5">
    <name type="scientific">Candidatus Muproteobacteria bacterium RBG_16_65_31</name>
    <dbReference type="NCBI Taxonomy" id="1817759"/>
    <lineage>
        <taxon>Bacteria</taxon>
        <taxon>Pseudomonadati</taxon>
        <taxon>Pseudomonadota</taxon>
        <taxon>Candidatus Muproteobacteria</taxon>
    </lineage>
</organism>
<dbReference type="PROSITE" id="PS50887">
    <property type="entry name" value="GGDEF"/>
    <property type="match status" value="1"/>
</dbReference>
<evidence type="ECO:0000259" key="3">
    <source>
        <dbReference type="PROSITE" id="PS50887"/>
    </source>
</evidence>
<evidence type="ECO:0000256" key="1">
    <source>
        <dbReference type="ARBA" id="ARBA00012528"/>
    </source>
</evidence>
<dbReference type="InterPro" id="IPR000160">
    <property type="entry name" value="GGDEF_dom"/>
</dbReference>
<reference evidence="4 5" key="1">
    <citation type="journal article" date="2016" name="Nat. Commun.">
        <title>Thousands of microbial genomes shed light on interconnected biogeochemical processes in an aquifer system.</title>
        <authorList>
            <person name="Anantharaman K."/>
            <person name="Brown C.T."/>
            <person name="Hug L.A."/>
            <person name="Sharon I."/>
            <person name="Castelle C.J."/>
            <person name="Probst A.J."/>
            <person name="Thomas B.C."/>
            <person name="Singh A."/>
            <person name="Wilkins M.J."/>
            <person name="Karaoz U."/>
            <person name="Brodie E.L."/>
            <person name="Williams K.H."/>
            <person name="Hubbard S.S."/>
            <person name="Banfield J.F."/>
        </authorList>
    </citation>
    <scope>NUCLEOTIDE SEQUENCE [LARGE SCALE GENOMIC DNA]</scope>
</reference>
<evidence type="ECO:0000313" key="4">
    <source>
        <dbReference type="EMBL" id="OGI44399.1"/>
    </source>
</evidence>
<dbReference type="InterPro" id="IPR003018">
    <property type="entry name" value="GAF"/>
</dbReference>
<dbReference type="InterPro" id="IPR007435">
    <property type="entry name" value="DUF484"/>
</dbReference>
<dbReference type="PANTHER" id="PTHR45138:SF9">
    <property type="entry name" value="DIGUANYLATE CYCLASE DGCM-RELATED"/>
    <property type="match status" value="1"/>
</dbReference>
<dbReference type="InterPro" id="IPR029016">
    <property type="entry name" value="GAF-like_dom_sf"/>
</dbReference>
<dbReference type="SMART" id="SM00065">
    <property type="entry name" value="GAF"/>
    <property type="match status" value="1"/>
</dbReference>
<dbReference type="GO" id="GO:0052621">
    <property type="term" value="F:diguanylate cyclase activity"/>
    <property type="evidence" value="ECO:0007669"/>
    <property type="project" value="UniProtKB-EC"/>
</dbReference>
<dbReference type="AlphaFoldDB" id="A0A1F6TH34"/>
<accession>A0A1F6TH34</accession>
<dbReference type="InterPro" id="IPR050469">
    <property type="entry name" value="Diguanylate_Cyclase"/>
</dbReference>
<comment type="catalytic activity">
    <reaction evidence="2">
        <text>2 GTP = 3',3'-c-di-GMP + 2 diphosphate</text>
        <dbReference type="Rhea" id="RHEA:24898"/>
        <dbReference type="ChEBI" id="CHEBI:33019"/>
        <dbReference type="ChEBI" id="CHEBI:37565"/>
        <dbReference type="ChEBI" id="CHEBI:58805"/>
        <dbReference type="EC" id="2.7.7.65"/>
    </reaction>
</comment>
<dbReference type="EMBL" id="MFST01000050">
    <property type="protein sequence ID" value="OGI44399.1"/>
    <property type="molecule type" value="Genomic_DNA"/>
</dbReference>
<dbReference type="EC" id="2.7.7.65" evidence="1"/>